<feature type="domain" description="Heparan-alpha-glucosaminide N-acetyltransferase catalytic" evidence="2">
    <location>
        <begin position="10"/>
        <end position="228"/>
    </location>
</feature>
<feature type="transmembrane region" description="Helical" evidence="1">
    <location>
        <begin position="220"/>
        <end position="238"/>
    </location>
</feature>
<protein>
    <submittedName>
        <fullName evidence="3">Putative membrane protein</fullName>
    </submittedName>
</protein>
<comment type="caution">
    <text evidence="3">The sequence shown here is derived from an EMBL/GenBank/DDBJ whole genome shotgun (WGS) entry which is preliminary data.</text>
</comment>
<proteinExistence type="predicted"/>
<feature type="transmembrane region" description="Helical" evidence="1">
    <location>
        <begin position="175"/>
        <end position="192"/>
    </location>
</feature>
<gene>
    <name evidence="3" type="ORF">EV657_1111</name>
</gene>
<organism evidence="3 4">
    <name type="scientific">Rhodovulum visakhapatnamense</name>
    <dbReference type="NCBI Taxonomy" id="364297"/>
    <lineage>
        <taxon>Bacteria</taxon>
        <taxon>Pseudomonadati</taxon>
        <taxon>Pseudomonadota</taxon>
        <taxon>Alphaproteobacteria</taxon>
        <taxon>Rhodobacterales</taxon>
        <taxon>Paracoccaceae</taxon>
        <taxon>Rhodovulum</taxon>
    </lineage>
</organism>
<dbReference type="Pfam" id="PF07786">
    <property type="entry name" value="HGSNAT_cat"/>
    <property type="match status" value="1"/>
</dbReference>
<keyword evidence="1" id="KW-0812">Transmembrane</keyword>
<dbReference type="RefSeq" id="WP_243837562.1">
    <property type="nucleotide sequence ID" value="NZ_SOEB01000011.1"/>
</dbReference>
<name>A0A4R8FY28_9RHOB</name>
<keyword evidence="1" id="KW-1133">Transmembrane helix</keyword>
<dbReference type="EMBL" id="SOEB01000011">
    <property type="protein sequence ID" value="TDX28484.1"/>
    <property type="molecule type" value="Genomic_DNA"/>
</dbReference>
<sequence>MTGPARPLPRIAAIDLARSAALAGMVVFHFSYDLEMFGHLPPGTVVSGGFRVLSVTVAAAFLALAGVSLQLAHGARVRPRAVLRRLLRIAAAAGAVSLGTWAVFPAAFVYFGILHAIAAASLLGLLLLRLPPFVPALLALAVLLAPRPAPIPDLGWLDWTGLTATPRPSVDFEPLFPWAAAFLAGMALAGLGRRHGLWDRLSGSPGRLTRWLAWPGRNSLAIYLIHQPLLIALVWGLTRIGLS</sequence>
<reference evidence="3 4" key="1">
    <citation type="submission" date="2019-03" db="EMBL/GenBank/DDBJ databases">
        <title>Genomic Encyclopedia of Type Strains, Phase IV (KMG-IV): sequencing the most valuable type-strain genomes for metagenomic binning, comparative biology and taxonomic classification.</title>
        <authorList>
            <person name="Goeker M."/>
        </authorList>
    </citation>
    <scope>NUCLEOTIDE SEQUENCE [LARGE SCALE GENOMIC DNA]</scope>
    <source>
        <strain evidence="3 4">JA181</strain>
    </source>
</reference>
<accession>A0A4R8FY28</accession>
<evidence type="ECO:0000313" key="3">
    <source>
        <dbReference type="EMBL" id="TDX28484.1"/>
    </source>
</evidence>
<evidence type="ECO:0000313" key="4">
    <source>
        <dbReference type="Proteomes" id="UP000295484"/>
    </source>
</evidence>
<dbReference type="AlphaFoldDB" id="A0A4R8FY28"/>
<dbReference type="InterPro" id="IPR012429">
    <property type="entry name" value="HGSNAT_cat"/>
</dbReference>
<keyword evidence="1" id="KW-0472">Membrane</keyword>
<evidence type="ECO:0000259" key="2">
    <source>
        <dbReference type="Pfam" id="PF07786"/>
    </source>
</evidence>
<feature type="transmembrane region" description="Helical" evidence="1">
    <location>
        <begin position="133"/>
        <end position="149"/>
    </location>
</feature>
<dbReference type="Proteomes" id="UP000295484">
    <property type="component" value="Unassembled WGS sequence"/>
</dbReference>
<feature type="transmembrane region" description="Helical" evidence="1">
    <location>
        <begin position="12"/>
        <end position="32"/>
    </location>
</feature>
<feature type="transmembrane region" description="Helical" evidence="1">
    <location>
        <begin position="86"/>
        <end position="104"/>
    </location>
</feature>
<evidence type="ECO:0000256" key="1">
    <source>
        <dbReference type="SAM" id="Phobius"/>
    </source>
</evidence>
<feature type="transmembrane region" description="Helical" evidence="1">
    <location>
        <begin position="52"/>
        <end position="74"/>
    </location>
</feature>